<dbReference type="SUPFAM" id="SSF55729">
    <property type="entry name" value="Acyl-CoA N-acyltransferases (Nat)"/>
    <property type="match status" value="1"/>
</dbReference>
<name>A0A6P2BNF9_9ACTN</name>
<keyword evidence="4" id="KW-1185">Reference proteome</keyword>
<sequence length="159" mass="16768">MQPGEEALVGDLRVAAYRALGVLSEGTGYAETLRGFGFGGDCVVLVAADETGAIAGTVTLETYGPDSELARDETEADVRAFAVSAAAQGRGVGRELLRALIELADKNGVRRLRLCTLPPMKAAQHLYETAGFTRTPDLDWEPAPGVALRAYEFAIAPVS</sequence>
<dbReference type="PROSITE" id="PS51186">
    <property type="entry name" value="GNAT"/>
    <property type="match status" value="1"/>
</dbReference>
<dbReference type="Pfam" id="PF00583">
    <property type="entry name" value="Acetyltransf_1"/>
    <property type="match status" value="1"/>
</dbReference>
<dbReference type="AlphaFoldDB" id="A0A6P2BNF9"/>
<dbReference type="PANTHER" id="PTHR13947">
    <property type="entry name" value="GNAT FAMILY N-ACETYLTRANSFERASE"/>
    <property type="match status" value="1"/>
</dbReference>
<reference evidence="3 4" key="1">
    <citation type="submission" date="2018-11" db="EMBL/GenBank/DDBJ databases">
        <title>Trebonia kvetii gen.nov., sp.nov., a novel acidophilic actinobacterium, and proposal of the new actinobacterial family Treboniaceae fam. nov.</title>
        <authorList>
            <person name="Rapoport D."/>
            <person name="Sagova-Mareckova M."/>
            <person name="Sedlacek I."/>
            <person name="Provaznik J."/>
            <person name="Kralova S."/>
            <person name="Pavlinic D."/>
            <person name="Benes V."/>
            <person name="Kopecky J."/>
        </authorList>
    </citation>
    <scope>NUCLEOTIDE SEQUENCE [LARGE SCALE GENOMIC DNA]</scope>
    <source>
        <strain evidence="3 4">15Tr583</strain>
    </source>
</reference>
<dbReference type="GO" id="GO:0008080">
    <property type="term" value="F:N-acetyltransferase activity"/>
    <property type="evidence" value="ECO:0007669"/>
    <property type="project" value="InterPro"/>
</dbReference>
<dbReference type="InterPro" id="IPR050769">
    <property type="entry name" value="NAT_camello-type"/>
</dbReference>
<evidence type="ECO:0000313" key="4">
    <source>
        <dbReference type="Proteomes" id="UP000460272"/>
    </source>
</evidence>
<dbReference type="Gene3D" id="3.40.630.30">
    <property type="match status" value="1"/>
</dbReference>
<gene>
    <name evidence="3" type="ORF">EAS64_37005</name>
</gene>
<comment type="caution">
    <text evidence="3">The sequence shown here is derived from an EMBL/GenBank/DDBJ whole genome shotgun (WGS) entry which is preliminary data.</text>
</comment>
<dbReference type="PANTHER" id="PTHR13947:SF37">
    <property type="entry name" value="LD18367P"/>
    <property type="match status" value="1"/>
</dbReference>
<protein>
    <submittedName>
        <fullName evidence="3">GNAT family N-acetyltransferase</fullName>
    </submittedName>
</protein>
<dbReference type="Proteomes" id="UP000460272">
    <property type="component" value="Unassembled WGS sequence"/>
</dbReference>
<dbReference type="InterPro" id="IPR016181">
    <property type="entry name" value="Acyl_CoA_acyltransferase"/>
</dbReference>
<dbReference type="CDD" id="cd04301">
    <property type="entry name" value="NAT_SF"/>
    <property type="match status" value="1"/>
</dbReference>
<evidence type="ECO:0000256" key="1">
    <source>
        <dbReference type="ARBA" id="ARBA00022679"/>
    </source>
</evidence>
<evidence type="ECO:0000313" key="3">
    <source>
        <dbReference type="EMBL" id="TVZ00512.1"/>
    </source>
</evidence>
<dbReference type="OrthoDB" id="273614at2"/>
<evidence type="ECO:0000259" key="2">
    <source>
        <dbReference type="PROSITE" id="PS51186"/>
    </source>
</evidence>
<keyword evidence="1 3" id="KW-0808">Transferase</keyword>
<feature type="domain" description="N-acetyltransferase" evidence="2">
    <location>
        <begin position="1"/>
        <end position="155"/>
    </location>
</feature>
<accession>A0A6P2BNF9</accession>
<dbReference type="InterPro" id="IPR000182">
    <property type="entry name" value="GNAT_dom"/>
</dbReference>
<dbReference type="EMBL" id="RPFW01000009">
    <property type="protein sequence ID" value="TVZ00512.1"/>
    <property type="molecule type" value="Genomic_DNA"/>
</dbReference>
<organism evidence="3 4">
    <name type="scientific">Trebonia kvetii</name>
    <dbReference type="NCBI Taxonomy" id="2480626"/>
    <lineage>
        <taxon>Bacteria</taxon>
        <taxon>Bacillati</taxon>
        <taxon>Actinomycetota</taxon>
        <taxon>Actinomycetes</taxon>
        <taxon>Streptosporangiales</taxon>
        <taxon>Treboniaceae</taxon>
        <taxon>Trebonia</taxon>
    </lineage>
</organism>
<proteinExistence type="predicted"/>